<dbReference type="Gene3D" id="2.120.10.30">
    <property type="entry name" value="TolB, C-terminal domain"/>
    <property type="match status" value="1"/>
</dbReference>
<dbReference type="PANTHER" id="PTHR11799">
    <property type="entry name" value="PARAOXONASE"/>
    <property type="match status" value="1"/>
</dbReference>
<evidence type="ECO:0000256" key="1">
    <source>
        <dbReference type="ARBA" id="ARBA00008595"/>
    </source>
</evidence>
<proteinExistence type="inferred from homology"/>
<keyword evidence="4" id="KW-0325">Glycoprotein</keyword>
<reference evidence="7" key="1">
    <citation type="submission" date="2020-04" db="EMBL/GenBank/DDBJ databases">
        <authorList>
            <person name="Alioto T."/>
            <person name="Alioto T."/>
            <person name="Gomez Garrido J."/>
        </authorList>
    </citation>
    <scope>NUCLEOTIDE SEQUENCE</scope>
    <source>
        <strain evidence="7">A484AB</strain>
    </source>
</reference>
<keyword evidence="2" id="KW-0378">Hydrolase</keyword>
<feature type="binding site" evidence="6">
    <location>
        <position position="171"/>
    </location>
    <ligand>
        <name>Ca(2+)</name>
        <dbReference type="ChEBI" id="CHEBI:29108"/>
        <label>1</label>
        <note>catalytic</note>
    </ligand>
</feature>
<protein>
    <submittedName>
        <fullName evidence="7">RNA-directed DNA polymerase from mobile element jockey</fullName>
    </submittedName>
</protein>
<feature type="active site" description="Proton acceptor" evidence="5">
    <location>
        <position position="117"/>
    </location>
</feature>
<gene>
    <name evidence="7" type="ORF">PACLA_8A043479</name>
</gene>
<feature type="binding site" evidence="6">
    <location>
        <position position="272"/>
    </location>
    <ligand>
        <name>Ca(2+)</name>
        <dbReference type="ChEBI" id="CHEBI:29108"/>
        <label>1</label>
        <note>catalytic</note>
    </ligand>
</feature>
<dbReference type="GO" id="GO:0046872">
    <property type="term" value="F:metal ion binding"/>
    <property type="evidence" value="ECO:0007669"/>
    <property type="project" value="UniProtKB-KW"/>
</dbReference>
<evidence type="ECO:0000256" key="6">
    <source>
        <dbReference type="PIRSR" id="PIRSR602640-2"/>
    </source>
</evidence>
<comment type="cofactor">
    <cofactor evidence="6">
        <name>Ca(2+)</name>
        <dbReference type="ChEBI" id="CHEBI:29108"/>
    </cofactor>
    <text evidence="6">Binds 2 calcium ions per subunit.</text>
</comment>
<dbReference type="InterPro" id="IPR043502">
    <property type="entry name" value="DNA/RNA_pol_sf"/>
</dbReference>
<dbReference type="InterPro" id="IPR002640">
    <property type="entry name" value="Arylesterase"/>
</dbReference>
<dbReference type="SUPFAM" id="SSF63829">
    <property type="entry name" value="Calcium-dependent phosphotriesterase"/>
    <property type="match status" value="1"/>
</dbReference>
<keyword evidence="7" id="KW-0695">RNA-directed DNA polymerase</keyword>
<feature type="binding site" evidence="6">
    <location>
        <position position="119"/>
    </location>
    <ligand>
        <name>Ca(2+)</name>
        <dbReference type="ChEBI" id="CHEBI:29108"/>
        <label>1</label>
        <note>catalytic</note>
    </ligand>
</feature>
<dbReference type="Proteomes" id="UP001152795">
    <property type="component" value="Unassembled WGS sequence"/>
</dbReference>
<dbReference type="EMBL" id="CACRXK020002957">
    <property type="protein sequence ID" value="CAB3996832.1"/>
    <property type="molecule type" value="Genomic_DNA"/>
</dbReference>
<keyword evidence="6" id="KW-0479">Metal-binding</keyword>
<keyword evidence="6" id="KW-0106">Calcium</keyword>
<dbReference type="PRINTS" id="PR01785">
    <property type="entry name" value="PARAOXONASE"/>
</dbReference>
<comment type="caution">
    <text evidence="7">The sequence shown here is derived from an EMBL/GenBank/DDBJ whole genome shotgun (WGS) entry which is preliminary data.</text>
</comment>
<dbReference type="AlphaFoldDB" id="A0A7D9DXM0"/>
<dbReference type="OrthoDB" id="423498at2759"/>
<dbReference type="Pfam" id="PF00078">
    <property type="entry name" value="RVT_1"/>
    <property type="match status" value="1"/>
</dbReference>
<dbReference type="SUPFAM" id="SSF56672">
    <property type="entry name" value="DNA/RNA polymerases"/>
    <property type="match status" value="1"/>
</dbReference>
<keyword evidence="8" id="KW-1185">Reference proteome</keyword>
<feature type="binding site" evidence="6">
    <location>
        <position position="53"/>
    </location>
    <ligand>
        <name>Ca(2+)</name>
        <dbReference type="ChEBI" id="CHEBI:29108"/>
        <label>1</label>
        <note>catalytic</note>
    </ligand>
</feature>
<dbReference type="GO" id="GO:0003964">
    <property type="term" value="F:RNA-directed DNA polymerase activity"/>
    <property type="evidence" value="ECO:0007669"/>
    <property type="project" value="UniProtKB-KW"/>
</dbReference>
<dbReference type="GO" id="GO:0004064">
    <property type="term" value="F:arylesterase activity"/>
    <property type="evidence" value="ECO:0007669"/>
    <property type="project" value="InterPro"/>
</dbReference>
<accession>A0A7D9DXM0</accession>
<dbReference type="PANTHER" id="PTHR11799:SF12">
    <property type="entry name" value="PARAOXONASE-RELATED"/>
    <property type="match status" value="1"/>
</dbReference>
<evidence type="ECO:0000313" key="8">
    <source>
        <dbReference type="Proteomes" id="UP001152795"/>
    </source>
</evidence>
<feature type="binding site" evidence="6">
    <location>
        <position position="227"/>
    </location>
    <ligand>
        <name>Ca(2+)</name>
        <dbReference type="ChEBI" id="CHEBI:29108"/>
        <label>1</label>
        <note>catalytic</note>
    </ligand>
</feature>
<evidence type="ECO:0000313" key="7">
    <source>
        <dbReference type="EMBL" id="CAB3996832.1"/>
    </source>
</evidence>
<evidence type="ECO:0000256" key="3">
    <source>
        <dbReference type="ARBA" id="ARBA00023157"/>
    </source>
</evidence>
<feature type="non-terminal residue" evidence="7">
    <location>
        <position position="1"/>
    </location>
</feature>
<dbReference type="InterPro" id="IPR011042">
    <property type="entry name" value="6-blade_b-propeller_TolB-like"/>
</dbReference>
<evidence type="ECO:0000256" key="5">
    <source>
        <dbReference type="PIRSR" id="PIRSR602640-1"/>
    </source>
</evidence>
<dbReference type="InterPro" id="IPR000477">
    <property type="entry name" value="RT_dom"/>
</dbReference>
<dbReference type="Pfam" id="PF01731">
    <property type="entry name" value="Arylesterase"/>
    <property type="match status" value="1"/>
</dbReference>
<dbReference type="CDD" id="cd01650">
    <property type="entry name" value="RT_nLTR_like"/>
    <property type="match status" value="1"/>
</dbReference>
<dbReference type="PROSITE" id="PS50878">
    <property type="entry name" value="RT_POL"/>
    <property type="match status" value="1"/>
</dbReference>
<keyword evidence="7" id="KW-0808">Transferase</keyword>
<organism evidence="7 8">
    <name type="scientific">Paramuricea clavata</name>
    <name type="common">Red gorgonian</name>
    <name type="synonym">Violescent sea-whip</name>
    <dbReference type="NCBI Taxonomy" id="317549"/>
    <lineage>
        <taxon>Eukaryota</taxon>
        <taxon>Metazoa</taxon>
        <taxon>Cnidaria</taxon>
        <taxon>Anthozoa</taxon>
        <taxon>Octocorallia</taxon>
        <taxon>Malacalcyonacea</taxon>
        <taxon>Plexauridae</taxon>
        <taxon>Paramuricea</taxon>
    </lineage>
</organism>
<keyword evidence="3" id="KW-1015">Disulfide bond</keyword>
<feature type="binding site" evidence="6">
    <location>
        <position position="172"/>
    </location>
    <ligand>
        <name>Ca(2+)</name>
        <dbReference type="ChEBI" id="CHEBI:29108"/>
        <label>1</label>
        <note>catalytic</note>
    </ligand>
</feature>
<evidence type="ECO:0000256" key="4">
    <source>
        <dbReference type="ARBA" id="ARBA00023180"/>
    </source>
</evidence>
<name>A0A7D9DXM0_PARCT</name>
<sequence length="661" mass="73666">MGLVKKALLIAFLAWVLVRIIMINRILRTLGMGIPVFNHNPGPCKLFHVNGSEDIDVLPNGLAVFSSGLHFHMNPSGVDPAMHHFKGILYTFDLNNPEAKPTPLSYENFDDSEFMPHGIDFYIDPKTQEVSLFVVNHGAGQHSIEIFQFDHANMVLKHRKTVVDEKISSPNDVVAVGPDSFYTTNDRYFHNTLLGLVEGFYPLKLSNVVFSDGSHAKSVAEHFQMANGINIDASEKYVFVVSGLAGEVVIFERTDKNDLIEQQRIKTGVGLDNIDVDENGDLWLGVSNFAYLDYSANFTKPCPGAVLQVKLSKVEGSKVPFKVDDIREVFANSGTGEFKREEVYQALLNLDPSKAHGPDGFPSRILKECALQLAPSLHYLFSKSLRLSQVPTEWKLANIIPLLKKGNKDHVENYRPISLLCIISKTLERCVLNHLSHRIQSNIHSAQYGFVNGRSSTAQLLSILNTIGKNLDQGLQTDVVFMDICKAFDSVDHSILLQKLHDFGFSGSLLLWFQNYLSGRFQRVTVHGATSTSLPITSGVPQGSLLGPFLFSVYINDLPNNISTSTGVGLFADDTKLYRCVQNPCDALVLQDDIQGLLCWSIENRLRFNQSKCKVLSITRKKSPLIYPYKLDNDQLLVSNAQVDLGITISPKLLWNDQVNK</sequence>
<keyword evidence="7" id="KW-0548">Nucleotidyltransferase</keyword>
<comment type="similarity">
    <text evidence="1">Belongs to the paraoxonase family.</text>
</comment>
<dbReference type="InterPro" id="IPR051288">
    <property type="entry name" value="Serum_paraoxonase/arylesterase"/>
</dbReference>
<evidence type="ECO:0000256" key="2">
    <source>
        <dbReference type="ARBA" id="ARBA00022801"/>
    </source>
</evidence>
<feature type="binding site" evidence="6">
    <location>
        <position position="54"/>
    </location>
    <ligand>
        <name>Ca(2+)</name>
        <dbReference type="ChEBI" id="CHEBI:29108"/>
        <label>2</label>
    </ligand>
</feature>
<feature type="binding site" evidence="6">
    <location>
        <position position="273"/>
    </location>
    <ligand>
        <name>Ca(2+)</name>
        <dbReference type="ChEBI" id="CHEBI:29108"/>
        <label>1</label>
        <note>catalytic</note>
    </ligand>
</feature>